<evidence type="ECO:0000313" key="1">
    <source>
        <dbReference type="EMBL" id="KAK0752368.1"/>
    </source>
</evidence>
<dbReference type="AlphaFoldDB" id="A0AA40KAT7"/>
<gene>
    <name evidence="1" type="ORF">B0T18DRAFT_89448</name>
</gene>
<comment type="caution">
    <text evidence="1">The sequence shown here is derived from an EMBL/GenBank/DDBJ whole genome shotgun (WGS) entry which is preliminary data.</text>
</comment>
<evidence type="ECO:0000313" key="2">
    <source>
        <dbReference type="Proteomes" id="UP001172155"/>
    </source>
</evidence>
<keyword evidence="2" id="KW-1185">Reference proteome</keyword>
<organism evidence="1 2">
    <name type="scientific">Schizothecium vesticola</name>
    <dbReference type="NCBI Taxonomy" id="314040"/>
    <lineage>
        <taxon>Eukaryota</taxon>
        <taxon>Fungi</taxon>
        <taxon>Dikarya</taxon>
        <taxon>Ascomycota</taxon>
        <taxon>Pezizomycotina</taxon>
        <taxon>Sordariomycetes</taxon>
        <taxon>Sordariomycetidae</taxon>
        <taxon>Sordariales</taxon>
        <taxon>Schizotheciaceae</taxon>
        <taxon>Schizothecium</taxon>
    </lineage>
</organism>
<dbReference type="Proteomes" id="UP001172155">
    <property type="component" value="Unassembled WGS sequence"/>
</dbReference>
<dbReference type="EMBL" id="JAUKUD010000002">
    <property type="protein sequence ID" value="KAK0752368.1"/>
    <property type="molecule type" value="Genomic_DNA"/>
</dbReference>
<sequence>MSAHRVHIRYRDPRLSQGHSLPVLEVFIACGCQYTMFPCASGSLRTPWEETPVPKMDDIIVQWVGVQYPGLLEAVSILPKTNELLQQQCLVPEPARILWFDSFGPIGRLVVSDLAVQEMYHALQGGDRLWVPWYNKTAPDAFGFVHWPRSAGWTLGFVFLEFLTWIIGGKSLVEEFRERRRQGNGPVSFFETKAFVNDYRISDCMVRVKPEVTKVSFKML</sequence>
<reference evidence="1" key="1">
    <citation type="submission" date="2023-06" db="EMBL/GenBank/DDBJ databases">
        <title>Genome-scale phylogeny and comparative genomics of the fungal order Sordariales.</title>
        <authorList>
            <consortium name="Lawrence Berkeley National Laboratory"/>
            <person name="Hensen N."/>
            <person name="Bonometti L."/>
            <person name="Westerberg I."/>
            <person name="Brannstrom I.O."/>
            <person name="Guillou S."/>
            <person name="Cros-Aarteil S."/>
            <person name="Calhoun S."/>
            <person name="Haridas S."/>
            <person name="Kuo A."/>
            <person name="Mondo S."/>
            <person name="Pangilinan J."/>
            <person name="Riley R."/>
            <person name="LaButti K."/>
            <person name="Andreopoulos B."/>
            <person name="Lipzen A."/>
            <person name="Chen C."/>
            <person name="Yanf M."/>
            <person name="Daum C."/>
            <person name="Ng V."/>
            <person name="Clum A."/>
            <person name="Steindorff A."/>
            <person name="Ohm R."/>
            <person name="Martin F."/>
            <person name="Silar P."/>
            <person name="Natvig D."/>
            <person name="Lalanne C."/>
            <person name="Gautier V."/>
            <person name="Ament-velasquez S.L."/>
            <person name="Kruys A."/>
            <person name="Hutchinson M.I."/>
            <person name="Powell A.J."/>
            <person name="Barry K."/>
            <person name="Miller A.N."/>
            <person name="Grigoriev I.V."/>
            <person name="Debuchy R."/>
            <person name="Gladieux P."/>
            <person name="Thoren M.H."/>
            <person name="Johannesson H."/>
        </authorList>
    </citation>
    <scope>NUCLEOTIDE SEQUENCE</scope>
    <source>
        <strain evidence="1">SMH3187-1</strain>
    </source>
</reference>
<protein>
    <submittedName>
        <fullName evidence="1">Uncharacterized protein</fullName>
    </submittedName>
</protein>
<accession>A0AA40KAT7</accession>
<proteinExistence type="predicted"/>
<name>A0AA40KAT7_9PEZI</name>